<keyword evidence="3 5" id="KW-0694">RNA-binding</keyword>
<dbReference type="SUPFAM" id="SSF50193">
    <property type="entry name" value="Ribosomal protein L14"/>
    <property type="match status" value="1"/>
</dbReference>
<dbReference type="GO" id="GO:0006412">
    <property type="term" value="P:translation"/>
    <property type="evidence" value="ECO:0007669"/>
    <property type="project" value="UniProtKB-UniRule"/>
</dbReference>
<evidence type="ECO:0000313" key="7">
    <source>
        <dbReference type="Proteomes" id="UP000189666"/>
    </source>
</evidence>
<dbReference type="PANTHER" id="PTHR11761">
    <property type="entry name" value="50S/60S RIBOSOMAL PROTEIN L14/L23"/>
    <property type="match status" value="1"/>
</dbReference>
<dbReference type="SMART" id="SM01374">
    <property type="entry name" value="Ribosomal_L14"/>
    <property type="match status" value="1"/>
</dbReference>
<evidence type="ECO:0000256" key="3">
    <source>
        <dbReference type="HAMAP-Rule" id="MF_01367"/>
    </source>
</evidence>
<dbReference type="Pfam" id="PF00238">
    <property type="entry name" value="Ribosomal_L14"/>
    <property type="match status" value="1"/>
</dbReference>
<dbReference type="Gene3D" id="2.40.150.20">
    <property type="entry name" value="Ribosomal protein L14"/>
    <property type="match status" value="1"/>
</dbReference>
<dbReference type="HAMAP" id="MF_01367">
    <property type="entry name" value="Ribosomal_uL14"/>
    <property type="match status" value="1"/>
</dbReference>
<evidence type="ECO:0000256" key="4">
    <source>
        <dbReference type="RuleBase" id="RU003949"/>
    </source>
</evidence>
<keyword evidence="1 3" id="KW-0689">Ribosomal protein</keyword>
<name>A0A1U9RRR0_CARRU</name>
<dbReference type="RefSeq" id="WP_211118417.1">
    <property type="nucleotide sequence ID" value="NZ_CP019943.1"/>
</dbReference>
<accession>A0A1U9RRR0</accession>
<keyword evidence="3 5" id="KW-0699">rRNA-binding</keyword>
<proteinExistence type="inferred from homology"/>
<comment type="function">
    <text evidence="3 5">Binds to 23S rRNA. Forms part of two intersubunit bridges in the 70S ribosome.</text>
</comment>
<dbReference type="GO" id="GO:0003735">
    <property type="term" value="F:structural constituent of ribosome"/>
    <property type="evidence" value="ECO:0007669"/>
    <property type="project" value="InterPro"/>
</dbReference>
<gene>
    <name evidence="3" type="primary">rplN</name>
    <name evidence="6" type="ORF">BW244_0162</name>
</gene>
<dbReference type="InterPro" id="IPR036853">
    <property type="entry name" value="Ribosomal_uL14_sf"/>
</dbReference>
<protein>
    <recommendedName>
        <fullName evidence="3">Large ribosomal subunit protein uL14</fullName>
    </recommendedName>
</protein>
<organism evidence="6 7">
    <name type="scientific">Carsonella ruddii</name>
    <dbReference type="NCBI Taxonomy" id="114186"/>
    <lineage>
        <taxon>Bacteria</taxon>
        <taxon>Pseudomonadati</taxon>
        <taxon>Pseudomonadota</taxon>
        <taxon>Gammaproteobacteria</taxon>
        <taxon>Oceanospirillales</taxon>
        <taxon>Halomonadaceae</taxon>
        <taxon>Zymobacter group</taxon>
        <taxon>Candidatus Carsonella</taxon>
    </lineage>
</organism>
<dbReference type="InterPro" id="IPR005745">
    <property type="entry name" value="Ribosomal_uL14_bac-type"/>
</dbReference>
<evidence type="ECO:0000256" key="1">
    <source>
        <dbReference type="ARBA" id="ARBA00022980"/>
    </source>
</evidence>
<evidence type="ECO:0000256" key="5">
    <source>
        <dbReference type="RuleBase" id="RU003950"/>
    </source>
</evidence>
<reference evidence="6 7" key="1">
    <citation type="submission" date="2017-02" db="EMBL/GenBank/DDBJ databases">
        <title>Complete Genome of Candidatus Carsonella ruddii strain BC, a Nutritional Endosymbiont of Bactericera cockerelli.</title>
        <authorList>
            <person name="Riley A.B."/>
            <person name="Kim D.H."/>
            <person name="Hansen A.K."/>
        </authorList>
    </citation>
    <scope>NUCLEOTIDE SEQUENCE [LARGE SCALE GENOMIC DNA]</scope>
    <source>
        <strain evidence="6 7">BC</strain>
    </source>
</reference>
<keyword evidence="2 3" id="KW-0687">Ribonucleoprotein</keyword>
<dbReference type="Proteomes" id="UP000189666">
    <property type="component" value="Chromosome"/>
</dbReference>
<dbReference type="NCBIfam" id="TIGR01067">
    <property type="entry name" value="rplN_bact"/>
    <property type="match status" value="1"/>
</dbReference>
<dbReference type="EMBL" id="CP019943">
    <property type="protein sequence ID" value="AQU89580.1"/>
    <property type="molecule type" value="Genomic_DNA"/>
</dbReference>
<comment type="subunit">
    <text evidence="3">Part of the 50S ribosomal subunit. Forms a cluster with proteins L3 and L19. In the 70S ribosome, L14 and L19 interact and together make contacts with the 16S rRNA in bridges B5 and B8.</text>
</comment>
<sequence>MIQEQTKLKVIDNSGGKIVKCIKVLNGSKKIFAKIGDLIKVVVKSSNFNSKIKKGQVLNAIIVRTKFPFRRQDGTCVKFSDNAVLLLNNNKQMIGTRVFGCLAREIKLFYFKKLLSLSNELV</sequence>
<dbReference type="GO" id="GO:0015934">
    <property type="term" value="C:large ribosomal subunit"/>
    <property type="evidence" value="ECO:0007669"/>
    <property type="project" value="InterPro"/>
</dbReference>
<dbReference type="PANTHER" id="PTHR11761:SF3">
    <property type="entry name" value="LARGE RIBOSOMAL SUBUNIT PROTEIN UL14M"/>
    <property type="match status" value="1"/>
</dbReference>
<evidence type="ECO:0000313" key="6">
    <source>
        <dbReference type="EMBL" id="AQU89580.1"/>
    </source>
</evidence>
<evidence type="ECO:0000256" key="2">
    <source>
        <dbReference type="ARBA" id="ARBA00023274"/>
    </source>
</evidence>
<dbReference type="CDD" id="cd00337">
    <property type="entry name" value="Ribosomal_uL14"/>
    <property type="match status" value="1"/>
</dbReference>
<dbReference type="GO" id="GO:0070180">
    <property type="term" value="F:large ribosomal subunit rRNA binding"/>
    <property type="evidence" value="ECO:0007669"/>
    <property type="project" value="TreeGrafter"/>
</dbReference>
<dbReference type="InterPro" id="IPR000218">
    <property type="entry name" value="Ribosomal_uL14"/>
</dbReference>
<comment type="similarity">
    <text evidence="3 4">Belongs to the universal ribosomal protein uL14 family.</text>
</comment>
<dbReference type="AlphaFoldDB" id="A0A1U9RRR0"/>